<dbReference type="Proteomes" id="UP000070328">
    <property type="component" value="Unassembled WGS sequence"/>
</dbReference>
<evidence type="ECO:0000256" key="2">
    <source>
        <dbReference type="ARBA" id="ARBA00022630"/>
    </source>
</evidence>
<keyword evidence="3" id="KW-0288">FMN</keyword>
<dbReference type="EMBL" id="JFBX01000586">
    <property type="protein sequence ID" value="KXH34472.1"/>
    <property type="molecule type" value="Genomic_DNA"/>
</dbReference>
<feature type="domain" description="NADH:flavin oxidoreductase/NADH oxidase N-terminal" evidence="6">
    <location>
        <begin position="61"/>
        <end position="362"/>
    </location>
</feature>
<feature type="region of interest" description="Disordered" evidence="5">
    <location>
        <begin position="1"/>
        <end position="20"/>
    </location>
</feature>
<reference evidence="7 8" key="1">
    <citation type="submission" date="2014-02" db="EMBL/GenBank/DDBJ databases">
        <title>The genome sequence of Colletotrichum simmondsii CBS122122.</title>
        <authorList>
            <person name="Baroncelli R."/>
            <person name="Thon M.R."/>
        </authorList>
    </citation>
    <scope>NUCLEOTIDE SEQUENCE [LARGE SCALE GENOMIC DNA]</scope>
    <source>
        <strain evidence="7 8">CBS122122</strain>
    </source>
</reference>
<keyword evidence="2" id="KW-0285">Flavoprotein</keyword>
<evidence type="ECO:0000256" key="4">
    <source>
        <dbReference type="ARBA" id="ARBA00023002"/>
    </source>
</evidence>
<evidence type="ECO:0000256" key="5">
    <source>
        <dbReference type="SAM" id="MobiDB-lite"/>
    </source>
</evidence>
<dbReference type="Pfam" id="PF00724">
    <property type="entry name" value="Oxidored_FMN"/>
    <property type="match status" value="1"/>
</dbReference>
<dbReference type="PANTHER" id="PTHR43656">
    <property type="entry name" value="BINDING OXIDOREDUCTASE, PUTATIVE (AFU_ORTHOLOGUE AFUA_2G08260)-RELATED"/>
    <property type="match status" value="1"/>
</dbReference>
<dbReference type="SUPFAM" id="SSF51395">
    <property type="entry name" value="FMN-linked oxidoreductases"/>
    <property type="match status" value="1"/>
</dbReference>
<comment type="caution">
    <text evidence="7">The sequence shown here is derived from an EMBL/GenBank/DDBJ whole genome shotgun (WGS) entry which is preliminary data.</text>
</comment>
<dbReference type="PANTHER" id="PTHR43656:SF5">
    <property type="entry name" value="NADH:FLAVIN OXIDOREDUCTASE_NADH OXIDASE N-TERMINAL DOMAIN-CONTAINING PROTEIN"/>
    <property type="match status" value="1"/>
</dbReference>
<protein>
    <submittedName>
        <fullName evidence="7">NADH:flavin oxidoreductase/NADH oxidase</fullName>
    </submittedName>
</protein>
<dbReference type="CDD" id="cd04733">
    <property type="entry name" value="OYE_like_2_FMN"/>
    <property type="match status" value="1"/>
</dbReference>
<gene>
    <name evidence="7" type="ORF">CSIM01_00383</name>
</gene>
<evidence type="ECO:0000256" key="3">
    <source>
        <dbReference type="ARBA" id="ARBA00022643"/>
    </source>
</evidence>
<organism evidence="7 8">
    <name type="scientific">Colletotrichum simmondsii</name>
    <dbReference type="NCBI Taxonomy" id="703756"/>
    <lineage>
        <taxon>Eukaryota</taxon>
        <taxon>Fungi</taxon>
        <taxon>Dikarya</taxon>
        <taxon>Ascomycota</taxon>
        <taxon>Pezizomycotina</taxon>
        <taxon>Sordariomycetes</taxon>
        <taxon>Hypocreomycetidae</taxon>
        <taxon>Glomerellales</taxon>
        <taxon>Glomerellaceae</taxon>
        <taxon>Colletotrichum</taxon>
        <taxon>Colletotrichum acutatum species complex</taxon>
    </lineage>
</organism>
<dbReference type="InterPro" id="IPR013785">
    <property type="entry name" value="Aldolase_TIM"/>
</dbReference>
<dbReference type="Gene3D" id="3.20.20.70">
    <property type="entry name" value="Aldolase class I"/>
    <property type="match status" value="1"/>
</dbReference>
<evidence type="ECO:0000259" key="6">
    <source>
        <dbReference type="Pfam" id="PF00724"/>
    </source>
</evidence>
<dbReference type="AlphaFoldDB" id="A0A135SEY1"/>
<evidence type="ECO:0000313" key="7">
    <source>
        <dbReference type="EMBL" id="KXH34472.1"/>
    </source>
</evidence>
<name>A0A135SEY1_9PEZI</name>
<dbReference type="GO" id="GO:0010181">
    <property type="term" value="F:FMN binding"/>
    <property type="evidence" value="ECO:0007669"/>
    <property type="project" value="InterPro"/>
</dbReference>
<keyword evidence="8" id="KW-1185">Reference proteome</keyword>
<sequence>MTSRYPGRQDVDPTPLAQPLSFPFSTAVAPNRLMKGAMSERVCTWDVADPSKRGAPTEEFLNLYRNWGTGRWGVLLTGNVMIDPAHLEAPGNPAISLEHQPVEGDERFETWRRIAAAGKAGGSLLLAQVGHPGRQVVSAIQSDPVSASDVQLVTDFGGMTFAKPHAATLEEIKKLTEGFVHCAEYLEKAGFDGLQLHGAHGYLMAQFLSQTTNKRTDEYGGSLRNRARFITDVADSIRARTGPGFVMGIKINSVEFQESGFTTDEAAELCQLLEEHKFDFVELSGGTYESSGWHHKRESTRAREAFFLDFAEKIVPHVSKTRTYVTGGVRSVGAMVDILQAGLDGVGIGRPACAEPRLPEDIFEKGVKSCVKPLLDEQDFGLGVAMAGSQMLQMGHNEEPMDPSDQKATEGLVKDLTAWKARVAESKGQLYGYARLESAPVFPYGGNAAPARL</sequence>
<evidence type="ECO:0000313" key="8">
    <source>
        <dbReference type="Proteomes" id="UP000070328"/>
    </source>
</evidence>
<evidence type="ECO:0000256" key="1">
    <source>
        <dbReference type="ARBA" id="ARBA00005979"/>
    </source>
</evidence>
<dbReference type="GO" id="GO:0016491">
    <property type="term" value="F:oxidoreductase activity"/>
    <property type="evidence" value="ECO:0007669"/>
    <property type="project" value="UniProtKB-KW"/>
</dbReference>
<dbReference type="InterPro" id="IPR051799">
    <property type="entry name" value="NADH_flavin_oxidoreductase"/>
</dbReference>
<comment type="similarity">
    <text evidence="1">Belongs to the NADH:flavin oxidoreductase/NADH oxidase family.</text>
</comment>
<accession>A0A135SEY1</accession>
<dbReference type="InterPro" id="IPR001155">
    <property type="entry name" value="OxRdtase_FMN_N"/>
</dbReference>
<keyword evidence="4" id="KW-0560">Oxidoreductase</keyword>
<proteinExistence type="inferred from homology"/>
<dbReference type="OrthoDB" id="1663137at2759"/>